<proteinExistence type="predicted"/>
<evidence type="ECO:0000313" key="4">
    <source>
        <dbReference type="Proteomes" id="UP000279259"/>
    </source>
</evidence>
<dbReference type="Proteomes" id="UP000279259">
    <property type="component" value="Unassembled WGS sequence"/>
</dbReference>
<sequence>MFAEVDPELNREDFASVQPAFSGAKAKLMDGRWIKTRTDQPIIVKGAQRVDVLLTYEHGADGILISNHSGRPLDTTRASLDVLFEIRKQIPLLIRPVFRGPAGANSVGVGREFLFAQNVARMQAVEHAMGRDLARQVAAGRQQAQGPSSRAGSN</sequence>
<evidence type="ECO:0000259" key="2">
    <source>
        <dbReference type="Pfam" id="PF01070"/>
    </source>
</evidence>
<gene>
    <name evidence="3" type="ORF">EHS25_006966</name>
</gene>
<evidence type="ECO:0000256" key="1">
    <source>
        <dbReference type="ARBA" id="ARBA00001917"/>
    </source>
</evidence>
<dbReference type="AlphaFoldDB" id="A0A427XPP3"/>
<dbReference type="Gene3D" id="3.20.20.70">
    <property type="entry name" value="Aldolase class I"/>
    <property type="match status" value="1"/>
</dbReference>
<comment type="cofactor">
    <cofactor evidence="1">
        <name>FMN</name>
        <dbReference type="ChEBI" id="CHEBI:58210"/>
    </cofactor>
</comment>
<feature type="domain" description="FMN-dependent dehydrogenase" evidence="2">
    <location>
        <begin position="25"/>
        <end position="129"/>
    </location>
</feature>
<protein>
    <recommendedName>
        <fullName evidence="2">FMN-dependent dehydrogenase domain-containing protein</fullName>
    </recommendedName>
</protein>
<dbReference type="InterPro" id="IPR013785">
    <property type="entry name" value="Aldolase_TIM"/>
</dbReference>
<dbReference type="InterPro" id="IPR000262">
    <property type="entry name" value="FMN-dep_DH"/>
</dbReference>
<keyword evidence="4" id="KW-1185">Reference proteome</keyword>
<comment type="caution">
    <text evidence="3">The sequence shown here is derived from an EMBL/GenBank/DDBJ whole genome shotgun (WGS) entry which is preliminary data.</text>
</comment>
<name>A0A427XPP3_9TREE</name>
<dbReference type="EMBL" id="RSCD01000032">
    <property type="protein sequence ID" value="RSH80797.1"/>
    <property type="molecule type" value="Genomic_DNA"/>
</dbReference>
<reference evidence="3 4" key="1">
    <citation type="submission" date="2018-11" db="EMBL/GenBank/DDBJ databases">
        <title>Genome sequence of Saitozyma podzolica DSM 27192.</title>
        <authorList>
            <person name="Aliyu H."/>
            <person name="Gorte O."/>
            <person name="Ochsenreither K."/>
        </authorList>
    </citation>
    <scope>NUCLEOTIDE SEQUENCE [LARGE SCALE GENOMIC DNA]</scope>
    <source>
        <strain evidence="3 4">DSM 27192</strain>
    </source>
</reference>
<dbReference type="Pfam" id="PF01070">
    <property type="entry name" value="FMN_dh"/>
    <property type="match status" value="1"/>
</dbReference>
<dbReference type="PANTHER" id="PTHR10578">
    <property type="entry name" value="S -2-HYDROXY-ACID OXIDASE-RELATED"/>
    <property type="match status" value="1"/>
</dbReference>
<dbReference type="PANTHER" id="PTHR10578:SF101">
    <property type="entry name" value="L-LACTATE DEHYDROGENASE (CYTOCHROME B2)"/>
    <property type="match status" value="1"/>
</dbReference>
<dbReference type="GO" id="GO:0006089">
    <property type="term" value="P:lactate metabolic process"/>
    <property type="evidence" value="ECO:0007669"/>
    <property type="project" value="TreeGrafter"/>
</dbReference>
<dbReference type="GO" id="GO:0004460">
    <property type="term" value="F:L-lactate dehydrogenase (cytochrome) activity"/>
    <property type="evidence" value="ECO:0007669"/>
    <property type="project" value="TreeGrafter"/>
</dbReference>
<dbReference type="OrthoDB" id="25826at2759"/>
<dbReference type="SUPFAM" id="SSF51395">
    <property type="entry name" value="FMN-linked oxidoreductases"/>
    <property type="match status" value="1"/>
</dbReference>
<accession>A0A427XPP3</accession>
<dbReference type="STRING" id="1890683.A0A427XPP3"/>
<evidence type="ECO:0000313" key="3">
    <source>
        <dbReference type="EMBL" id="RSH80797.1"/>
    </source>
</evidence>
<organism evidence="3 4">
    <name type="scientific">Saitozyma podzolica</name>
    <dbReference type="NCBI Taxonomy" id="1890683"/>
    <lineage>
        <taxon>Eukaryota</taxon>
        <taxon>Fungi</taxon>
        <taxon>Dikarya</taxon>
        <taxon>Basidiomycota</taxon>
        <taxon>Agaricomycotina</taxon>
        <taxon>Tremellomycetes</taxon>
        <taxon>Tremellales</taxon>
        <taxon>Trimorphomycetaceae</taxon>
        <taxon>Saitozyma</taxon>
    </lineage>
</organism>